<dbReference type="Proteomes" id="UP001344447">
    <property type="component" value="Unassembled WGS sequence"/>
</dbReference>
<dbReference type="SUPFAM" id="SSF82704">
    <property type="entry name" value="AlbA-like"/>
    <property type="match status" value="1"/>
</dbReference>
<evidence type="ECO:0000313" key="3">
    <source>
        <dbReference type="Proteomes" id="UP001344447"/>
    </source>
</evidence>
<feature type="region of interest" description="Disordered" evidence="1">
    <location>
        <begin position="1"/>
        <end position="43"/>
    </location>
</feature>
<feature type="compositionally biased region" description="Basic and acidic residues" evidence="1">
    <location>
        <begin position="133"/>
        <end position="144"/>
    </location>
</feature>
<dbReference type="InterPro" id="IPR036882">
    <property type="entry name" value="Alba-like_dom_sf"/>
</dbReference>
<dbReference type="GO" id="GO:0005634">
    <property type="term" value="C:nucleus"/>
    <property type="evidence" value="ECO:0007669"/>
    <property type="project" value="TreeGrafter"/>
</dbReference>
<accession>A0AAN7YTC8</accession>
<dbReference type="EMBL" id="JAVFKY010000001">
    <property type="protein sequence ID" value="KAK5584284.1"/>
    <property type="molecule type" value="Genomic_DNA"/>
</dbReference>
<dbReference type="PANTHER" id="PTHR31947">
    <property type="entry name" value="DNA/RNA-BINDING PROTEIN ALBA 3"/>
    <property type="match status" value="1"/>
</dbReference>
<dbReference type="Gene3D" id="3.30.110.20">
    <property type="entry name" value="Alba-like domain"/>
    <property type="match status" value="1"/>
</dbReference>
<feature type="compositionally biased region" description="Low complexity" evidence="1">
    <location>
        <begin position="149"/>
        <end position="161"/>
    </location>
</feature>
<evidence type="ECO:0000256" key="1">
    <source>
        <dbReference type="SAM" id="MobiDB-lite"/>
    </source>
</evidence>
<feature type="compositionally biased region" description="Low complexity" evidence="1">
    <location>
        <begin position="7"/>
        <end position="43"/>
    </location>
</feature>
<feature type="region of interest" description="Disordered" evidence="1">
    <location>
        <begin position="133"/>
        <end position="161"/>
    </location>
</feature>
<evidence type="ECO:0008006" key="4">
    <source>
        <dbReference type="Google" id="ProtNLM"/>
    </source>
</evidence>
<dbReference type="AlphaFoldDB" id="A0AAN7YTC8"/>
<evidence type="ECO:0000313" key="2">
    <source>
        <dbReference type="EMBL" id="KAK5584284.1"/>
    </source>
</evidence>
<dbReference type="GO" id="GO:0003723">
    <property type="term" value="F:RNA binding"/>
    <property type="evidence" value="ECO:0007669"/>
    <property type="project" value="TreeGrafter"/>
</dbReference>
<dbReference type="InterPro" id="IPR014560">
    <property type="entry name" value="UCP030333_Alba"/>
</dbReference>
<reference evidence="2 3" key="1">
    <citation type="submission" date="2023-11" db="EMBL/GenBank/DDBJ databases">
        <title>Dfirmibasis_genome.</title>
        <authorList>
            <person name="Edelbroek B."/>
            <person name="Kjellin J."/>
            <person name="Jerlstrom-Hultqvist J."/>
            <person name="Soderbom F."/>
        </authorList>
    </citation>
    <scope>NUCLEOTIDE SEQUENCE [LARGE SCALE GENOMIC DNA]</scope>
    <source>
        <strain evidence="2 3">TNS-C-14</strain>
    </source>
</reference>
<dbReference type="PANTHER" id="PTHR31947:SF36">
    <property type="entry name" value="DNA_RNA-BINDING PROTEIN ALBA-LIKE DOMAIN-CONTAINING PROTEIN"/>
    <property type="match status" value="1"/>
</dbReference>
<organism evidence="2 3">
    <name type="scientific">Dictyostelium firmibasis</name>
    <dbReference type="NCBI Taxonomy" id="79012"/>
    <lineage>
        <taxon>Eukaryota</taxon>
        <taxon>Amoebozoa</taxon>
        <taxon>Evosea</taxon>
        <taxon>Eumycetozoa</taxon>
        <taxon>Dictyostelia</taxon>
        <taxon>Dictyosteliales</taxon>
        <taxon>Dictyosteliaceae</taxon>
        <taxon>Dictyostelium</taxon>
    </lineage>
</organism>
<gene>
    <name evidence="2" type="ORF">RB653_005892</name>
</gene>
<keyword evidence="3" id="KW-1185">Reference proteome</keyword>
<comment type="caution">
    <text evidence="2">The sequence shown here is derived from an EMBL/GenBank/DDBJ whole genome shotgun (WGS) entry which is preliminary data.</text>
</comment>
<sequence>MSVETQTSSPIPVTTTSPTTATSPIATATATSPTTTTTTTTTITDNTNKPEIKKIKVSAEKTKNLYYFSDLTARYLDTEEFVNISGLGEAIAKVVTTIDYLKSKDVIKVEKIHTDSVPSVELMVKVSKGPKHQEYIKSMDERKSRSQLNEEAANASNNSDE</sequence>
<name>A0AAN7YTC8_9MYCE</name>
<proteinExistence type="predicted"/>
<protein>
    <recommendedName>
        <fullName evidence="4">DNA/RNA-binding protein Alba-like domain-containing protein</fullName>
    </recommendedName>
</protein>